<comment type="similarity">
    <text evidence="2">Belongs to the bacterial sugar transferase family.</text>
</comment>
<evidence type="ECO:0000256" key="4">
    <source>
        <dbReference type="ARBA" id="ARBA00022679"/>
    </source>
</evidence>
<evidence type="ECO:0000313" key="10">
    <source>
        <dbReference type="EMBL" id="KGF96690.1"/>
    </source>
</evidence>
<dbReference type="GO" id="GO:0005886">
    <property type="term" value="C:plasma membrane"/>
    <property type="evidence" value="ECO:0007669"/>
    <property type="project" value="UniProtKB-SubCell"/>
</dbReference>
<keyword evidence="8" id="KW-0175">Coiled coil</keyword>
<comment type="caution">
    <text evidence="10">The sequence shown here is derived from an EMBL/GenBank/DDBJ whole genome shotgun (WGS) entry which is preliminary data.</text>
</comment>
<evidence type="ECO:0000313" key="11">
    <source>
        <dbReference type="Proteomes" id="UP000030355"/>
    </source>
</evidence>
<keyword evidence="4 10" id="KW-0808">Transferase</keyword>
<gene>
    <name evidence="10" type="ORF">EU95_0575</name>
</gene>
<evidence type="ECO:0000256" key="3">
    <source>
        <dbReference type="ARBA" id="ARBA00022475"/>
    </source>
</evidence>
<accession>A0A0A2A508</accession>
<evidence type="ECO:0000256" key="7">
    <source>
        <dbReference type="ARBA" id="ARBA00023136"/>
    </source>
</evidence>
<comment type="subcellular location">
    <subcellularLocation>
        <location evidence="1">Cell membrane</location>
    </subcellularLocation>
</comment>
<keyword evidence="5" id="KW-0812">Transmembrane</keyword>
<evidence type="ECO:0000259" key="9">
    <source>
        <dbReference type="Pfam" id="PF02397"/>
    </source>
</evidence>
<dbReference type="Proteomes" id="UP000030355">
    <property type="component" value="Unassembled WGS sequence"/>
</dbReference>
<proteinExistence type="inferred from homology"/>
<organism evidence="10 11">
    <name type="scientific">Prochlorococcus marinus str. MIT 9201</name>
    <dbReference type="NCBI Taxonomy" id="93057"/>
    <lineage>
        <taxon>Bacteria</taxon>
        <taxon>Bacillati</taxon>
        <taxon>Cyanobacteriota</taxon>
        <taxon>Cyanophyceae</taxon>
        <taxon>Synechococcales</taxon>
        <taxon>Prochlorococcaceae</taxon>
        <taxon>Prochlorococcus</taxon>
    </lineage>
</organism>
<protein>
    <submittedName>
        <fullName evidence="10">Undecaprenyl-phosphate galactosephosphotransferase</fullName>
        <ecNumber evidence="10">2.7.8.6</ecNumber>
    </submittedName>
</protein>
<evidence type="ECO:0000256" key="6">
    <source>
        <dbReference type="ARBA" id="ARBA00022989"/>
    </source>
</evidence>
<feature type="coiled-coil region" evidence="8">
    <location>
        <begin position="2"/>
        <end position="29"/>
    </location>
</feature>
<dbReference type="eggNOG" id="COG2148">
    <property type="taxonomic scope" value="Bacteria"/>
</dbReference>
<dbReference type="GO" id="GO:0047360">
    <property type="term" value="F:undecaprenyl-phosphate galactose phosphotransferase activity"/>
    <property type="evidence" value="ECO:0007669"/>
    <property type="project" value="UniProtKB-EC"/>
</dbReference>
<dbReference type="PANTHER" id="PTHR30576">
    <property type="entry name" value="COLANIC BIOSYNTHESIS UDP-GLUCOSE LIPID CARRIER TRANSFERASE"/>
    <property type="match status" value="1"/>
</dbReference>
<dbReference type="Pfam" id="PF02397">
    <property type="entry name" value="Bac_transf"/>
    <property type="match status" value="1"/>
</dbReference>
<dbReference type="PANTHER" id="PTHR30576:SF4">
    <property type="entry name" value="UNDECAPRENYL-PHOSPHATE GALACTOSE PHOSPHOTRANSFERASE"/>
    <property type="match status" value="1"/>
</dbReference>
<dbReference type="AlphaFoldDB" id="A0A0A2A508"/>
<reference evidence="11" key="1">
    <citation type="journal article" date="2014" name="Sci. Data">
        <title>Genomes of diverse isolates of the marine cyanobacterium Prochlorococcus.</title>
        <authorList>
            <person name="Biller S."/>
            <person name="Berube P."/>
            <person name="Thompson J."/>
            <person name="Kelly L."/>
            <person name="Roggensack S."/>
            <person name="Awad L."/>
            <person name="Roache-Johnson K."/>
            <person name="Ding H."/>
            <person name="Giovannoni S.J."/>
            <person name="Moore L.R."/>
            <person name="Chisholm S.W."/>
        </authorList>
    </citation>
    <scope>NUCLEOTIDE SEQUENCE [LARGE SCALE GENOMIC DNA]</scope>
    <source>
        <strain evidence="11">MIT 9201</strain>
    </source>
</reference>
<feature type="domain" description="Bacterial sugar transferase" evidence="9">
    <location>
        <begin position="20"/>
        <end position="136"/>
    </location>
</feature>
<name>A0A0A2A508_PROMR</name>
<keyword evidence="7" id="KW-0472">Membrane</keyword>
<dbReference type="EMBL" id="JNAL01000007">
    <property type="protein sequence ID" value="KGF96690.1"/>
    <property type="molecule type" value="Genomic_DNA"/>
</dbReference>
<sequence>MHPEAEDILENLITNNEKLRKEFEETHKLKNDPRITNIGKFLRKTSLDEIPQFLNVIKMEMSIIGPRPIVKNEIQKYGESYNKVISLKPGITGLWQVSGRNNLSYKRRVILDCLYVDNISPLLDLRIIIRTFGVIFFPNDRGAY</sequence>
<evidence type="ECO:0000256" key="2">
    <source>
        <dbReference type="ARBA" id="ARBA00006464"/>
    </source>
</evidence>
<keyword evidence="3" id="KW-1003">Cell membrane</keyword>
<dbReference type="STRING" id="93057.EU95_0575"/>
<evidence type="ECO:0000256" key="8">
    <source>
        <dbReference type="SAM" id="Coils"/>
    </source>
</evidence>
<keyword evidence="6" id="KW-1133">Transmembrane helix</keyword>
<evidence type="ECO:0000256" key="5">
    <source>
        <dbReference type="ARBA" id="ARBA00022692"/>
    </source>
</evidence>
<evidence type="ECO:0000256" key="1">
    <source>
        <dbReference type="ARBA" id="ARBA00004236"/>
    </source>
</evidence>
<dbReference type="EC" id="2.7.8.6" evidence="10"/>
<dbReference type="InterPro" id="IPR003362">
    <property type="entry name" value="Bact_transf"/>
</dbReference>